<feature type="region of interest" description="Disordered" evidence="1">
    <location>
        <begin position="80"/>
        <end position="161"/>
    </location>
</feature>
<evidence type="ECO:0000256" key="1">
    <source>
        <dbReference type="SAM" id="MobiDB-lite"/>
    </source>
</evidence>
<dbReference type="Proteomes" id="UP000053647">
    <property type="component" value="Unassembled WGS sequence"/>
</dbReference>
<feature type="non-terminal residue" evidence="2">
    <location>
        <position position="1"/>
    </location>
</feature>
<reference evidence="2 3" key="1">
    <citation type="submission" date="2014-06" db="EMBL/GenBank/DDBJ databases">
        <authorList>
            <consortium name="DOE Joint Genome Institute"/>
            <person name="Kuo A."/>
            <person name="Kohler A."/>
            <person name="Nagy L.G."/>
            <person name="Floudas D."/>
            <person name="Copeland A."/>
            <person name="Barry K.W."/>
            <person name="Cichocki N."/>
            <person name="Veneault-Fourrey C."/>
            <person name="LaButti K."/>
            <person name="Lindquist E.A."/>
            <person name="Lipzen A."/>
            <person name="Lundell T."/>
            <person name="Morin E."/>
            <person name="Murat C."/>
            <person name="Sun H."/>
            <person name="Tunlid A."/>
            <person name="Henrissat B."/>
            <person name="Grigoriev I.V."/>
            <person name="Hibbett D.S."/>
            <person name="Martin F."/>
            <person name="Nordberg H.P."/>
            <person name="Cantor M.N."/>
            <person name="Hua S.X."/>
        </authorList>
    </citation>
    <scope>NUCLEOTIDE SEQUENCE [LARGE SCALE GENOMIC DNA]</scope>
    <source>
        <strain evidence="2 3">ATCC 200175</strain>
    </source>
</reference>
<gene>
    <name evidence="2" type="ORF">PAXINDRAFT_17197</name>
</gene>
<feature type="compositionally biased region" description="Polar residues" evidence="1">
    <location>
        <begin position="128"/>
        <end position="138"/>
    </location>
</feature>
<evidence type="ECO:0000313" key="3">
    <source>
        <dbReference type="Proteomes" id="UP000053647"/>
    </source>
</evidence>
<feature type="compositionally biased region" description="Pro residues" evidence="1">
    <location>
        <begin position="269"/>
        <end position="280"/>
    </location>
</feature>
<dbReference type="HOGENOM" id="CLU_995891_0_0_1"/>
<feature type="compositionally biased region" description="Pro residues" evidence="1">
    <location>
        <begin position="250"/>
        <end position="260"/>
    </location>
</feature>
<sequence length="280" mass="30252">MSICSFNAILIALQSIRRFPSVNVVGIAYYWDYLSNWEFTKHGVQDLSNRLICLPVTPEHRASVEAQAMASADTTQPTAFAPYPRFCPRGDRRATADTANTNKGTLHTHQMSQPPPATTDSPEEADSSDTNYQTGVTHSRSRNDHSMRPLGPYQRSSHSLRSLRSWSPIVLRTWINPTQIDTSISMDQDTRPAPPTLLDPPPSGEGNNPSPMPPQGSVPMGEVLTLAPLTPADPSQGDHPFPATTAPAGGPRPLPMPPQGSVPMGEDPTPAPLTPADPPQ</sequence>
<feature type="compositionally biased region" description="Pro residues" evidence="1">
    <location>
        <begin position="192"/>
        <end position="203"/>
    </location>
</feature>
<organism evidence="2 3">
    <name type="scientific">Paxillus involutus ATCC 200175</name>
    <dbReference type="NCBI Taxonomy" id="664439"/>
    <lineage>
        <taxon>Eukaryota</taxon>
        <taxon>Fungi</taxon>
        <taxon>Dikarya</taxon>
        <taxon>Basidiomycota</taxon>
        <taxon>Agaricomycotina</taxon>
        <taxon>Agaricomycetes</taxon>
        <taxon>Agaricomycetidae</taxon>
        <taxon>Boletales</taxon>
        <taxon>Paxilineae</taxon>
        <taxon>Paxillaceae</taxon>
        <taxon>Paxillus</taxon>
    </lineage>
</organism>
<feature type="compositionally biased region" description="Low complexity" evidence="1">
    <location>
        <begin position="240"/>
        <end position="249"/>
    </location>
</feature>
<protein>
    <submittedName>
        <fullName evidence="2">Uncharacterized protein</fullName>
    </submittedName>
</protein>
<accession>A0A0C9TRF2</accession>
<feature type="region of interest" description="Disordered" evidence="1">
    <location>
        <begin position="182"/>
        <end position="280"/>
    </location>
</feature>
<reference evidence="3" key="2">
    <citation type="submission" date="2015-01" db="EMBL/GenBank/DDBJ databases">
        <title>Evolutionary Origins and Diversification of the Mycorrhizal Mutualists.</title>
        <authorList>
            <consortium name="DOE Joint Genome Institute"/>
            <consortium name="Mycorrhizal Genomics Consortium"/>
            <person name="Kohler A."/>
            <person name="Kuo A."/>
            <person name="Nagy L.G."/>
            <person name="Floudas D."/>
            <person name="Copeland A."/>
            <person name="Barry K.W."/>
            <person name="Cichocki N."/>
            <person name="Veneault-Fourrey C."/>
            <person name="LaButti K."/>
            <person name="Lindquist E.A."/>
            <person name="Lipzen A."/>
            <person name="Lundell T."/>
            <person name="Morin E."/>
            <person name="Murat C."/>
            <person name="Riley R."/>
            <person name="Ohm R."/>
            <person name="Sun H."/>
            <person name="Tunlid A."/>
            <person name="Henrissat B."/>
            <person name="Grigoriev I.V."/>
            <person name="Hibbett D.S."/>
            <person name="Martin F."/>
        </authorList>
    </citation>
    <scope>NUCLEOTIDE SEQUENCE [LARGE SCALE GENOMIC DNA]</scope>
    <source>
        <strain evidence="3">ATCC 200175</strain>
    </source>
</reference>
<dbReference type="EMBL" id="KN819439">
    <property type="protein sequence ID" value="KIJ09721.1"/>
    <property type="molecule type" value="Genomic_DNA"/>
</dbReference>
<proteinExistence type="predicted"/>
<name>A0A0C9TRF2_PAXIN</name>
<dbReference type="AlphaFoldDB" id="A0A0C9TRF2"/>
<keyword evidence="3" id="KW-1185">Reference proteome</keyword>
<feature type="compositionally biased region" description="Polar residues" evidence="1">
    <location>
        <begin position="97"/>
        <end position="112"/>
    </location>
</feature>
<evidence type="ECO:0000313" key="2">
    <source>
        <dbReference type="EMBL" id="KIJ09721.1"/>
    </source>
</evidence>